<keyword evidence="6" id="KW-0808">Transferase</keyword>
<dbReference type="eggNOG" id="COG2205">
    <property type="taxonomic scope" value="Bacteria"/>
</dbReference>
<dbReference type="Pfam" id="PF02518">
    <property type="entry name" value="HATPase_c"/>
    <property type="match status" value="1"/>
</dbReference>
<dbReference type="SUPFAM" id="SSF47384">
    <property type="entry name" value="Homodimeric domain of signal transducing histidine kinase"/>
    <property type="match status" value="1"/>
</dbReference>
<evidence type="ECO:0000256" key="6">
    <source>
        <dbReference type="ARBA" id="ARBA00022679"/>
    </source>
</evidence>
<dbReference type="GO" id="GO:0005524">
    <property type="term" value="F:ATP binding"/>
    <property type="evidence" value="ECO:0007669"/>
    <property type="project" value="UniProtKB-KW"/>
</dbReference>
<dbReference type="CDD" id="cd00075">
    <property type="entry name" value="HATPase"/>
    <property type="match status" value="1"/>
</dbReference>
<dbReference type="InterPro" id="IPR004358">
    <property type="entry name" value="Sig_transdc_His_kin-like_C"/>
</dbReference>
<evidence type="ECO:0000256" key="11">
    <source>
        <dbReference type="ARBA" id="ARBA00022989"/>
    </source>
</evidence>
<dbReference type="HOGENOM" id="CLU_000445_89_26_9"/>
<evidence type="ECO:0000256" key="12">
    <source>
        <dbReference type="ARBA" id="ARBA00023012"/>
    </source>
</evidence>
<reference evidence="16 17" key="1">
    <citation type="journal article" date="2015" name="BMC Genomics">
        <title>Transcriptome analysis of thermophilic methylotrophic Bacillus methanolicus MGA3 using RNA-sequencing provides detailed insights into its previously uncharted transcriptional landscape.</title>
        <authorList>
            <person name="Irla M."/>
            <person name="Neshat A."/>
            <person name="Brautaset T."/>
            <person name="Ruckert C."/>
            <person name="Kalinowski J."/>
            <person name="Wendisch V.F."/>
        </authorList>
    </citation>
    <scope>NUCLEOTIDE SEQUENCE [LARGE SCALE GENOMIC DNA]</scope>
    <source>
        <strain evidence="17">MGA3 / ATCC 53907</strain>
    </source>
</reference>
<keyword evidence="4" id="KW-1003">Cell membrane</keyword>
<dbReference type="FunFam" id="3.30.565.10:FF:000006">
    <property type="entry name" value="Sensor histidine kinase WalK"/>
    <property type="match status" value="1"/>
</dbReference>
<protein>
    <recommendedName>
        <fullName evidence="3">histidine kinase</fullName>
        <ecNumber evidence="3">2.7.13.3</ecNumber>
    </recommendedName>
</protein>
<evidence type="ECO:0000256" key="10">
    <source>
        <dbReference type="ARBA" id="ARBA00022840"/>
    </source>
</evidence>
<evidence type="ECO:0000256" key="9">
    <source>
        <dbReference type="ARBA" id="ARBA00022777"/>
    </source>
</evidence>
<dbReference type="STRING" id="796606.BMMGA3_02960"/>
<feature type="transmembrane region" description="Helical" evidence="14">
    <location>
        <begin position="165"/>
        <end position="186"/>
    </location>
</feature>
<dbReference type="GO" id="GO:0000155">
    <property type="term" value="F:phosphorelay sensor kinase activity"/>
    <property type="evidence" value="ECO:0007669"/>
    <property type="project" value="InterPro"/>
</dbReference>
<evidence type="ECO:0000256" key="2">
    <source>
        <dbReference type="ARBA" id="ARBA00004651"/>
    </source>
</evidence>
<dbReference type="InterPro" id="IPR005467">
    <property type="entry name" value="His_kinase_dom"/>
</dbReference>
<evidence type="ECO:0000256" key="13">
    <source>
        <dbReference type="ARBA" id="ARBA00023136"/>
    </source>
</evidence>
<name>I3E2Y0_BACMM</name>
<dbReference type="InterPro" id="IPR003661">
    <property type="entry name" value="HisK_dim/P_dom"/>
</dbReference>
<keyword evidence="13 14" id="KW-0472">Membrane</keyword>
<dbReference type="RefSeq" id="WP_003347953.1">
    <property type="nucleotide sequence ID" value="NZ_ADWW01000003.1"/>
</dbReference>
<dbReference type="Gene3D" id="1.10.287.130">
    <property type="match status" value="1"/>
</dbReference>
<dbReference type="EMBL" id="CP007739">
    <property type="protein sequence ID" value="AIE59054.1"/>
    <property type="molecule type" value="Genomic_DNA"/>
</dbReference>
<organism evidence="16 17">
    <name type="scientific">Bacillus methanolicus (strain MGA3 / ATCC 53907)</name>
    <dbReference type="NCBI Taxonomy" id="796606"/>
    <lineage>
        <taxon>Bacteria</taxon>
        <taxon>Bacillati</taxon>
        <taxon>Bacillota</taxon>
        <taxon>Bacilli</taxon>
        <taxon>Bacillales</taxon>
        <taxon>Bacillaceae</taxon>
        <taxon>Bacillus</taxon>
    </lineage>
</organism>
<accession>I3E2Y0</accession>
<keyword evidence="9 16" id="KW-0418">Kinase</keyword>
<feature type="domain" description="Histidine kinase" evidence="15">
    <location>
        <begin position="253"/>
        <end position="470"/>
    </location>
</feature>
<dbReference type="PANTHER" id="PTHR45528">
    <property type="entry name" value="SENSOR HISTIDINE KINASE CPXA"/>
    <property type="match status" value="1"/>
</dbReference>
<dbReference type="KEGG" id="bmet:BMMGA3_02960"/>
<evidence type="ECO:0000256" key="8">
    <source>
        <dbReference type="ARBA" id="ARBA00022741"/>
    </source>
</evidence>
<evidence type="ECO:0000313" key="16">
    <source>
        <dbReference type="EMBL" id="AIE59054.1"/>
    </source>
</evidence>
<dbReference type="Gene3D" id="3.30.565.10">
    <property type="entry name" value="Histidine kinase-like ATPase, C-terminal domain"/>
    <property type="match status" value="1"/>
</dbReference>
<keyword evidence="12" id="KW-0902">Two-component regulatory system</keyword>
<dbReference type="InterPro" id="IPR003594">
    <property type="entry name" value="HATPase_dom"/>
</dbReference>
<evidence type="ECO:0000313" key="17">
    <source>
        <dbReference type="Proteomes" id="UP000027602"/>
    </source>
</evidence>
<dbReference type="InterPro" id="IPR036097">
    <property type="entry name" value="HisK_dim/P_sf"/>
</dbReference>
<dbReference type="InterPro" id="IPR036890">
    <property type="entry name" value="HATPase_C_sf"/>
</dbReference>
<dbReference type="SUPFAM" id="SSF55874">
    <property type="entry name" value="ATPase domain of HSP90 chaperone/DNA topoisomerase II/histidine kinase"/>
    <property type="match status" value="1"/>
</dbReference>
<dbReference type="PRINTS" id="PR00344">
    <property type="entry name" value="BCTRLSENSOR"/>
</dbReference>
<evidence type="ECO:0000256" key="1">
    <source>
        <dbReference type="ARBA" id="ARBA00000085"/>
    </source>
</evidence>
<evidence type="ECO:0000256" key="7">
    <source>
        <dbReference type="ARBA" id="ARBA00022692"/>
    </source>
</evidence>
<evidence type="ECO:0000256" key="5">
    <source>
        <dbReference type="ARBA" id="ARBA00022553"/>
    </source>
</evidence>
<keyword evidence="17" id="KW-1185">Reference proteome</keyword>
<dbReference type="SMART" id="SM00387">
    <property type="entry name" value="HATPase_c"/>
    <property type="match status" value="1"/>
</dbReference>
<comment type="catalytic activity">
    <reaction evidence="1">
        <text>ATP + protein L-histidine = ADP + protein N-phospho-L-histidine.</text>
        <dbReference type="EC" id="2.7.13.3"/>
    </reaction>
</comment>
<dbReference type="SMART" id="SM00388">
    <property type="entry name" value="HisKA"/>
    <property type="match status" value="1"/>
</dbReference>
<keyword evidence="7 14" id="KW-0812">Transmembrane</keyword>
<keyword evidence="5" id="KW-0597">Phosphoprotein</keyword>
<gene>
    <name evidence="16" type="ORF">BMMGA3_02960</name>
</gene>
<dbReference type="AlphaFoldDB" id="I3E2Y0"/>
<dbReference type="PROSITE" id="PS50109">
    <property type="entry name" value="HIS_KIN"/>
    <property type="match status" value="1"/>
</dbReference>
<dbReference type="PANTHER" id="PTHR45528:SF1">
    <property type="entry name" value="SENSOR HISTIDINE KINASE CPXA"/>
    <property type="match status" value="1"/>
</dbReference>
<dbReference type="GO" id="GO:0005886">
    <property type="term" value="C:plasma membrane"/>
    <property type="evidence" value="ECO:0007669"/>
    <property type="project" value="UniProtKB-SubCell"/>
</dbReference>
<sequence length="476" mass="54389">MKWKITSRFLAAIIITIIISLFCIMFLYIMLFYKGPKDPEKLLSVNASSITLEFGENIEYRDGKIYIPEDKLRELKSYQSWIQVLDEDGNEIYQKYKPANAPNHYTPGKLIFYHKYSGAIKGYTIFVGILDVDGRNLSYIMGFPVETVAKASFYFSPKSIMRDMLLFFTGTTVVIILISSVVGFLFSTQLAKPILKIISDIQALADGKYVKKVVPKGIYKDVHKSLNYLSETLEQNEMERRRTEKMREEWITNITHDLNTPLASIKGYSEVLVDPKYDLAMEEITKYASIILSKSKYMENLVDDLKLTYQLKNELFPLNRNRENIVEVVRDTIIDILNHPHYEEAPILFEAEAEEILFIGDQRLLKRAISNLIYNALVHNPKGTEITVRVKKEEQVIIEIEDNGKGIEPKELDRLFDRYYRGTNTGEAHKGSGLGLAIAKQIIEVHSGAIHVESKLNCGTKVTVLLGGHPLNALTR</sequence>
<evidence type="ECO:0000256" key="14">
    <source>
        <dbReference type="SAM" id="Phobius"/>
    </source>
</evidence>
<feature type="transmembrane region" description="Helical" evidence="14">
    <location>
        <begin position="12"/>
        <end position="33"/>
    </location>
</feature>
<evidence type="ECO:0000259" key="15">
    <source>
        <dbReference type="PROSITE" id="PS50109"/>
    </source>
</evidence>
<dbReference type="Proteomes" id="UP000027602">
    <property type="component" value="Chromosome"/>
</dbReference>
<dbReference type="CDD" id="cd00082">
    <property type="entry name" value="HisKA"/>
    <property type="match status" value="1"/>
</dbReference>
<dbReference type="Pfam" id="PF00512">
    <property type="entry name" value="HisKA"/>
    <property type="match status" value="1"/>
</dbReference>
<proteinExistence type="predicted"/>
<evidence type="ECO:0000256" key="4">
    <source>
        <dbReference type="ARBA" id="ARBA00022475"/>
    </source>
</evidence>
<keyword evidence="8" id="KW-0547">Nucleotide-binding</keyword>
<dbReference type="OrthoDB" id="368131at2"/>
<keyword evidence="11 14" id="KW-1133">Transmembrane helix</keyword>
<comment type="subcellular location">
    <subcellularLocation>
        <location evidence="2">Cell membrane</location>
        <topology evidence="2">Multi-pass membrane protein</topology>
    </subcellularLocation>
</comment>
<dbReference type="InterPro" id="IPR050398">
    <property type="entry name" value="HssS/ArlS-like"/>
</dbReference>
<dbReference type="EC" id="2.7.13.3" evidence="3"/>
<evidence type="ECO:0000256" key="3">
    <source>
        <dbReference type="ARBA" id="ARBA00012438"/>
    </source>
</evidence>
<keyword evidence="10" id="KW-0067">ATP-binding</keyword>